<feature type="region of interest" description="Disordered" evidence="1">
    <location>
        <begin position="1"/>
        <end position="57"/>
    </location>
</feature>
<evidence type="ECO:0000313" key="3">
    <source>
        <dbReference type="Proteomes" id="UP000769157"/>
    </source>
</evidence>
<dbReference type="Proteomes" id="UP000769157">
    <property type="component" value="Unassembled WGS sequence"/>
</dbReference>
<accession>A0A9P8P8I8</accession>
<name>A0A9P8P8I8_9ASCO</name>
<feature type="compositionally biased region" description="Acidic residues" evidence="1">
    <location>
        <begin position="34"/>
        <end position="44"/>
    </location>
</feature>
<evidence type="ECO:0000256" key="1">
    <source>
        <dbReference type="SAM" id="MobiDB-lite"/>
    </source>
</evidence>
<dbReference type="RefSeq" id="XP_046061865.1">
    <property type="nucleotide sequence ID" value="XM_046204327.1"/>
</dbReference>
<reference evidence="2" key="1">
    <citation type="journal article" date="2021" name="Open Biol.">
        <title>Shared evolutionary footprints suggest mitochondrial oxidative damage underlies multiple complex I losses in fungi.</title>
        <authorList>
            <person name="Schikora-Tamarit M.A."/>
            <person name="Marcet-Houben M."/>
            <person name="Nosek J."/>
            <person name="Gabaldon T."/>
        </authorList>
    </citation>
    <scope>NUCLEOTIDE SEQUENCE</scope>
    <source>
        <strain evidence="2">CBS6075</strain>
    </source>
</reference>
<comment type="caution">
    <text evidence="2">The sequence shown here is derived from an EMBL/GenBank/DDBJ whole genome shotgun (WGS) entry which is preliminary data.</text>
</comment>
<keyword evidence="3" id="KW-1185">Reference proteome</keyword>
<organism evidence="2 3">
    <name type="scientific">Ogataea philodendri</name>
    <dbReference type="NCBI Taxonomy" id="1378263"/>
    <lineage>
        <taxon>Eukaryota</taxon>
        <taxon>Fungi</taxon>
        <taxon>Dikarya</taxon>
        <taxon>Ascomycota</taxon>
        <taxon>Saccharomycotina</taxon>
        <taxon>Pichiomycetes</taxon>
        <taxon>Pichiales</taxon>
        <taxon>Pichiaceae</taxon>
        <taxon>Ogataea</taxon>
    </lineage>
</organism>
<dbReference type="EMBL" id="JAEUBE010000199">
    <property type="protein sequence ID" value="KAH3666909.1"/>
    <property type="molecule type" value="Genomic_DNA"/>
</dbReference>
<reference evidence="2" key="2">
    <citation type="submission" date="2021-01" db="EMBL/GenBank/DDBJ databases">
        <authorList>
            <person name="Schikora-Tamarit M.A."/>
        </authorList>
    </citation>
    <scope>NUCLEOTIDE SEQUENCE</scope>
    <source>
        <strain evidence="2">CBS6075</strain>
    </source>
</reference>
<sequence>MTKRDLNMNNHGDNVRHQDVLDLLGPGVQRPDQNVEEPVEEERESGDLEIPQPSGFPARSLVGEQVLPRKPVQVESAETQDWVVEMVLELDQELGKTVEPERFLVVGGVDVAEQPRADCEERQMLDVWVVDRVVCDEMVHVVVSFPPAKRQSTHPVGDEDSNEVVDVVVMGDGEMACIVRDERELLPK</sequence>
<dbReference type="AlphaFoldDB" id="A0A9P8P8I8"/>
<protein>
    <submittedName>
        <fullName evidence="2">Uncharacterized protein</fullName>
    </submittedName>
</protein>
<dbReference type="GeneID" id="70235326"/>
<proteinExistence type="predicted"/>
<evidence type="ECO:0000313" key="2">
    <source>
        <dbReference type="EMBL" id="KAH3666909.1"/>
    </source>
</evidence>
<gene>
    <name evidence="2" type="ORF">OGAPHI_003359</name>
</gene>